<organism evidence="1 2">
    <name type="scientific">Youngiibacter multivorans</name>
    <dbReference type="NCBI Taxonomy" id="937251"/>
    <lineage>
        <taxon>Bacteria</taxon>
        <taxon>Bacillati</taxon>
        <taxon>Bacillota</taxon>
        <taxon>Clostridia</taxon>
        <taxon>Eubacteriales</taxon>
        <taxon>Clostridiaceae</taxon>
        <taxon>Youngiibacter</taxon>
    </lineage>
</organism>
<reference evidence="1 2" key="1">
    <citation type="submission" date="2021-03" db="EMBL/GenBank/DDBJ databases">
        <title>Genomic Encyclopedia of Type Strains, Phase IV (KMG-IV): sequencing the most valuable type-strain genomes for metagenomic binning, comparative biology and taxonomic classification.</title>
        <authorList>
            <person name="Goeker M."/>
        </authorList>
    </citation>
    <scope>NUCLEOTIDE SEQUENCE [LARGE SCALE GENOMIC DNA]</scope>
    <source>
        <strain evidence="1 2">DSM 6139</strain>
    </source>
</reference>
<dbReference type="EMBL" id="JAGGKC010000003">
    <property type="protein sequence ID" value="MBP1918045.1"/>
    <property type="molecule type" value="Genomic_DNA"/>
</dbReference>
<accession>A0ABS4G0G7</accession>
<proteinExistence type="predicted"/>
<sequence length="215" mass="24211">MENNFTPVQTVQLGRIRIQENLEKMIAEALDMKKDGLGTTLIGEALDKFGRTTADDTFSQDSDHMKGHEWLENAVISSEKRIAYMIKGALDANPKYLSVVKEVYRDCAYTLGYQIKSKNTISRLEEAYAALDSVVLDGMPCDKVNQIESVTADTLVWTGSKDVHRENFEAAGLSSDIFPSLRETFNRELLKALGKFSYSLEVRETEPIFLNKITK</sequence>
<comment type="caution">
    <text evidence="1">The sequence shown here is derived from an EMBL/GenBank/DDBJ whole genome shotgun (WGS) entry which is preliminary data.</text>
</comment>
<evidence type="ECO:0000313" key="1">
    <source>
        <dbReference type="EMBL" id="MBP1918045.1"/>
    </source>
</evidence>
<keyword evidence="2" id="KW-1185">Reference proteome</keyword>
<dbReference type="RefSeq" id="WP_209458293.1">
    <property type="nucleotide sequence ID" value="NZ_JAGGKC010000003.1"/>
</dbReference>
<gene>
    <name evidence="1" type="ORF">J2Z34_000516</name>
</gene>
<name>A0ABS4G0G7_9CLOT</name>
<protein>
    <submittedName>
        <fullName evidence="1">Uncharacterized protein</fullName>
    </submittedName>
</protein>
<dbReference type="Proteomes" id="UP001519271">
    <property type="component" value="Unassembled WGS sequence"/>
</dbReference>
<evidence type="ECO:0000313" key="2">
    <source>
        <dbReference type="Proteomes" id="UP001519271"/>
    </source>
</evidence>